<dbReference type="SMART" id="SM01264">
    <property type="entry name" value="M16C_associated"/>
    <property type="match status" value="1"/>
</dbReference>
<dbReference type="InterPro" id="IPR013578">
    <property type="entry name" value="Peptidase_M16C_assoc"/>
</dbReference>
<dbReference type="Pfam" id="PF22516">
    <property type="entry name" value="PreP_C"/>
    <property type="match status" value="1"/>
</dbReference>
<dbReference type="STRING" id="907348.TresaDRAFT_0037"/>
<dbReference type="SUPFAM" id="SSF63411">
    <property type="entry name" value="LuxS/MPP-like metallohydrolase"/>
    <property type="match status" value="4"/>
</dbReference>
<feature type="domain" description="Peptidase M16C associated" evidence="2">
    <location>
        <begin position="478"/>
        <end position="750"/>
    </location>
</feature>
<dbReference type="GO" id="GO:0004222">
    <property type="term" value="F:metalloendopeptidase activity"/>
    <property type="evidence" value="ECO:0007669"/>
    <property type="project" value="TreeGrafter"/>
</dbReference>
<dbReference type="PANTHER" id="PTHR43016:SF13">
    <property type="entry name" value="PRESEQUENCE PROTEASE, MITOCHONDRIAL"/>
    <property type="match status" value="1"/>
</dbReference>
<dbReference type="RefSeq" id="WP_002706214.1">
    <property type="nucleotide sequence ID" value="NZ_AGRW01000054.1"/>
</dbReference>
<dbReference type="Proteomes" id="UP000003571">
    <property type="component" value="Unassembled WGS sequence"/>
</dbReference>
<sequence>MFRKGDCYKNFRVLDVFDVSDYHSVAFHLLHEKTGLEVVHFLNDDDENLFSFSFRTPNKKSNGAAHILEHSVLCGSERYPLKDPFVALSNQSVKTYLNALTYPDRTVYPASSIVKADYFNLMDVYGDAVFFPNLAPEIFMQEAHRLECDENGVHSIQGVVYNEMKGDYSSFESAVSNACNASVLGGSVYEKDSGGDPLEIPSITHGELVAFHEKWYRPENCLVFLYGNIPTEEQLDFLQERFLSRLEQKFPPADVSDGGRKSRVAEFLSYVAPAPMKKPVECRYEGPKGGDGDETKNTVVLNFRLGQVSDSLSAMENTVMFGVLMNHDGSSLHKALIESGLGDDIAPQSGFSSYLYESVMSFGLRGVRDGDERKVGELVLDTLKKVADDGISANDIDATMMALEFSQRSIRRSDGPYSRVLMGRIVYGWLYGFDLSRQIRQRRDLDEMRRILAQNPGFLVERMKRLLIDNEGRSLVVVVPSEHFSKERDDAERKLVALLSERTSAEEIRDVCSRLHEFQRKEDDVSCIPHLNPRDFIIDGKPRMERFGVSVSSVDGIDSAETGRGIPLLECRENVNGLVYVNVALPVDVLDVEDYPFVPMLSLVATECGWRTLDGRELGWAESAEECALHTGGLGSMFVTTDSGDTDAAVEMGKSRGWLGRDWFMFRLSMLEEEIEPALGILADCMTGTDFHDTKRIKDLIVEGRNDMDSGIVPDGSMYVESRAKCRSSRSCAVDEIWSGLSQLMTLHGIDDDGIGALSERFRKMVARMMEGGALVNVIAEESGLRTVRKLLPSFVRKVSLRSLGTVARRSVGDFVGLTLIDRKGSDDGDEVFVVNSQVGFAAEVVGAGTLASENAGVEDVCAHWLSNNLLWERIRTIGGAYGAFCSVNSFQGLLEFSTFRDPSPFSSCDVFESCLEEASGIDFSVDDVEKAVVGDYSRWIQPFAPRDRGMTGMMHSLEGLCECDRARKFMNAIGTTAESMRESFARFRMSAGTKRRRAVMCGKGQLPDDIDSAGVKVIVLPV</sequence>
<organism evidence="3 4">
    <name type="scientific">Treponema saccharophilum DSM 2985</name>
    <dbReference type="NCBI Taxonomy" id="907348"/>
    <lineage>
        <taxon>Bacteria</taxon>
        <taxon>Pseudomonadati</taxon>
        <taxon>Spirochaetota</taxon>
        <taxon>Spirochaetia</taxon>
        <taxon>Spirochaetales</taxon>
        <taxon>Treponemataceae</taxon>
        <taxon>Treponema</taxon>
    </lineage>
</organism>
<comment type="caution">
    <text evidence="3">The sequence shown here is derived from an EMBL/GenBank/DDBJ whole genome shotgun (WGS) entry which is preliminary data.</text>
</comment>
<dbReference type="Pfam" id="PF05193">
    <property type="entry name" value="Peptidase_M16_C"/>
    <property type="match status" value="1"/>
</dbReference>
<reference evidence="3 4" key="1">
    <citation type="submission" date="2011-09" db="EMBL/GenBank/DDBJ databases">
        <title>The draft genome of Treponema saccharophilum DSM 2985.</title>
        <authorList>
            <consortium name="US DOE Joint Genome Institute (JGI-PGF)"/>
            <person name="Lucas S."/>
            <person name="Copeland A."/>
            <person name="Lapidus A."/>
            <person name="Glavina del Rio T."/>
            <person name="Dalin E."/>
            <person name="Tice H."/>
            <person name="Bruce D."/>
            <person name="Goodwin L."/>
            <person name="Pitluck S."/>
            <person name="Peters L."/>
            <person name="Kyrpides N."/>
            <person name="Mavromatis K."/>
            <person name="Ivanova N."/>
            <person name="Markowitz V."/>
            <person name="Cheng J.-F."/>
            <person name="Hugenholtz P."/>
            <person name="Woyke T."/>
            <person name="Wu D."/>
            <person name="Gronow S."/>
            <person name="Wellnitz S."/>
            <person name="Brambilla E."/>
            <person name="Klenk H.-P."/>
            <person name="Eisen J.A."/>
        </authorList>
    </citation>
    <scope>NUCLEOTIDE SEQUENCE [LARGE SCALE GENOMIC DNA]</scope>
    <source>
        <strain evidence="3 4">DSM 2985</strain>
    </source>
</reference>
<keyword evidence="4" id="KW-1185">Reference proteome</keyword>
<dbReference type="GO" id="GO:0016485">
    <property type="term" value="P:protein processing"/>
    <property type="evidence" value="ECO:0007669"/>
    <property type="project" value="TreeGrafter"/>
</dbReference>
<dbReference type="InterPro" id="IPR011765">
    <property type="entry name" value="Pept_M16_N"/>
</dbReference>
<proteinExistence type="predicted"/>
<name>H7ENT1_9SPIR</name>
<dbReference type="OrthoDB" id="9762027at2"/>
<dbReference type="PANTHER" id="PTHR43016">
    <property type="entry name" value="PRESEQUENCE PROTEASE"/>
    <property type="match status" value="1"/>
</dbReference>
<dbReference type="eggNOG" id="COG1026">
    <property type="taxonomic scope" value="Bacteria"/>
</dbReference>
<dbReference type="InterPro" id="IPR007863">
    <property type="entry name" value="Peptidase_M16_C"/>
</dbReference>
<evidence type="ECO:0000313" key="3">
    <source>
        <dbReference type="EMBL" id="EIC00564.1"/>
    </source>
</evidence>
<evidence type="ECO:0000313" key="4">
    <source>
        <dbReference type="Proteomes" id="UP000003571"/>
    </source>
</evidence>
<dbReference type="AlphaFoldDB" id="H7ENT1"/>
<protein>
    <submittedName>
        <fullName evidence="3">Peptidase M16C associated domain protein</fullName>
    </submittedName>
</protein>
<feature type="coiled-coil region" evidence="1">
    <location>
        <begin position="481"/>
        <end position="508"/>
    </location>
</feature>
<dbReference type="Gene3D" id="3.30.830.10">
    <property type="entry name" value="Metalloenzyme, LuxS/M16 peptidase-like"/>
    <property type="match status" value="4"/>
</dbReference>
<dbReference type="InterPro" id="IPR011249">
    <property type="entry name" value="Metalloenz_LuxS/M16"/>
</dbReference>
<dbReference type="GO" id="GO:0046872">
    <property type="term" value="F:metal ion binding"/>
    <property type="evidence" value="ECO:0007669"/>
    <property type="project" value="InterPro"/>
</dbReference>
<dbReference type="EMBL" id="AGRW01000054">
    <property type="protein sequence ID" value="EIC00564.1"/>
    <property type="molecule type" value="Genomic_DNA"/>
</dbReference>
<accession>H7ENT1</accession>
<dbReference type="PATRIC" id="fig|907348.3.peg.2612"/>
<evidence type="ECO:0000259" key="2">
    <source>
        <dbReference type="SMART" id="SM01264"/>
    </source>
</evidence>
<dbReference type="Pfam" id="PF08367">
    <property type="entry name" value="M16C_assoc"/>
    <property type="match status" value="1"/>
</dbReference>
<gene>
    <name evidence="3" type="ORF">TresaDRAFT_0037</name>
</gene>
<keyword evidence="1" id="KW-0175">Coiled coil</keyword>
<dbReference type="InterPro" id="IPR055130">
    <property type="entry name" value="PreP_C"/>
</dbReference>
<dbReference type="Pfam" id="PF00675">
    <property type="entry name" value="Peptidase_M16"/>
    <property type="match status" value="1"/>
</dbReference>
<evidence type="ECO:0000256" key="1">
    <source>
        <dbReference type="SAM" id="Coils"/>
    </source>
</evidence>